<keyword evidence="1" id="KW-0433">Leucine-rich repeat</keyword>
<dbReference type="EMBL" id="CAXAJV020001296">
    <property type="protein sequence ID" value="CAL7947506.1"/>
    <property type="molecule type" value="Genomic_DNA"/>
</dbReference>
<gene>
    <name evidence="6" type="ORF">XYLVIOL_LOCUS8380</name>
</gene>
<evidence type="ECO:0000256" key="2">
    <source>
        <dbReference type="ARBA" id="ARBA00022729"/>
    </source>
</evidence>
<evidence type="ECO:0000256" key="1">
    <source>
        <dbReference type="ARBA" id="ARBA00022614"/>
    </source>
</evidence>
<keyword evidence="4" id="KW-0812">Transmembrane</keyword>
<keyword evidence="4" id="KW-1133">Transmembrane helix</keyword>
<dbReference type="PANTHER" id="PTHR24369">
    <property type="entry name" value="ANTIGEN BSP, PUTATIVE-RELATED"/>
    <property type="match status" value="1"/>
</dbReference>
<feature type="signal peptide" evidence="5">
    <location>
        <begin position="1"/>
        <end position="23"/>
    </location>
</feature>
<dbReference type="InterPro" id="IPR032675">
    <property type="entry name" value="LRR_dom_sf"/>
</dbReference>
<dbReference type="InterPro" id="IPR050541">
    <property type="entry name" value="LRR_TM_domain-containing"/>
</dbReference>
<protein>
    <submittedName>
        <fullName evidence="6">Uncharacterized protein</fullName>
    </submittedName>
</protein>
<evidence type="ECO:0000256" key="4">
    <source>
        <dbReference type="SAM" id="Phobius"/>
    </source>
</evidence>
<dbReference type="Gene3D" id="3.80.10.10">
    <property type="entry name" value="Ribonuclease Inhibitor"/>
    <property type="match status" value="2"/>
</dbReference>
<keyword evidence="7" id="KW-1185">Reference proteome</keyword>
<accession>A0ABP1P5Y8</accession>
<sequence>MIDDNIVCLTVSLISVLIGNVVSTQLSEQCPSFCVCDTWYDLVGASCTGRHLYSIHTGAPNNVQALDLSDNVISVLDDFDLANEGLTKLKYLNLSGNAISEIGQNAFDRLTDLKIIDLSRNRLRYILDNVFEKSRNLQILKLSKNNFNAHVPKLKNHWLQVLNLDSCQISHLTPDTFSGIPHIRHLDLSYNLMIQMDYTVVQTLPVLKTLSLAGNPWSCNSVIHNFQLYLQNRGIEFNKFCSKKTNPRKFGKMIILPTLKWLNHIRPAIANISAEKTNSVQYNISSTSNNKNQSTTEQSIIQTTVVHSISRNPPPYWFLCIGFISGISSGLMISYIWLSGKFSCKRRRRRSLNSYVDVQIDTDGSLIESCPETPPPSYRDVVRHPGLYHYL</sequence>
<proteinExistence type="predicted"/>
<keyword evidence="3" id="KW-0677">Repeat</keyword>
<reference evidence="6 7" key="1">
    <citation type="submission" date="2024-08" db="EMBL/GenBank/DDBJ databases">
        <authorList>
            <person name="Will J Nash"/>
            <person name="Angela Man"/>
            <person name="Seanna McTaggart"/>
            <person name="Kendall Baker"/>
            <person name="Tom Barker"/>
            <person name="Leah Catchpole"/>
            <person name="Alex Durrant"/>
            <person name="Karim Gharbi"/>
            <person name="Naomi Irish"/>
            <person name="Gemy Kaithakottil"/>
            <person name="Debby Ku"/>
            <person name="Aaliyah Providence"/>
            <person name="Felix Shaw"/>
            <person name="David Swarbreck"/>
            <person name="Chris Watkins"/>
            <person name="Ann M. McCartney"/>
            <person name="Giulio Formenti"/>
            <person name="Alice Mouton"/>
            <person name="Noel Vella"/>
            <person name="Bjorn M von Reumont"/>
            <person name="Adriana Vella"/>
            <person name="Wilfried Haerty"/>
        </authorList>
    </citation>
    <scope>NUCLEOTIDE SEQUENCE [LARGE SCALE GENOMIC DNA]</scope>
</reference>
<evidence type="ECO:0000313" key="7">
    <source>
        <dbReference type="Proteomes" id="UP001642520"/>
    </source>
</evidence>
<feature type="transmembrane region" description="Helical" evidence="4">
    <location>
        <begin position="316"/>
        <end position="338"/>
    </location>
</feature>
<evidence type="ECO:0000256" key="3">
    <source>
        <dbReference type="ARBA" id="ARBA00022737"/>
    </source>
</evidence>
<organism evidence="6 7">
    <name type="scientific">Xylocopa violacea</name>
    <name type="common">Violet carpenter bee</name>
    <name type="synonym">Apis violacea</name>
    <dbReference type="NCBI Taxonomy" id="135666"/>
    <lineage>
        <taxon>Eukaryota</taxon>
        <taxon>Metazoa</taxon>
        <taxon>Ecdysozoa</taxon>
        <taxon>Arthropoda</taxon>
        <taxon>Hexapoda</taxon>
        <taxon>Insecta</taxon>
        <taxon>Pterygota</taxon>
        <taxon>Neoptera</taxon>
        <taxon>Endopterygota</taxon>
        <taxon>Hymenoptera</taxon>
        <taxon>Apocrita</taxon>
        <taxon>Aculeata</taxon>
        <taxon>Apoidea</taxon>
        <taxon>Anthophila</taxon>
        <taxon>Apidae</taxon>
        <taxon>Xylocopa</taxon>
        <taxon>Xylocopa</taxon>
    </lineage>
</organism>
<dbReference type="Proteomes" id="UP001642520">
    <property type="component" value="Unassembled WGS sequence"/>
</dbReference>
<feature type="chain" id="PRO_5046219750" evidence="5">
    <location>
        <begin position="24"/>
        <end position="391"/>
    </location>
</feature>
<dbReference type="InterPro" id="IPR001611">
    <property type="entry name" value="Leu-rich_rpt"/>
</dbReference>
<name>A0ABP1P5Y8_XYLVO</name>
<comment type="caution">
    <text evidence="6">The sequence shown here is derived from an EMBL/GenBank/DDBJ whole genome shotgun (WGS) entry which is preliminary data.</text>
</comment>
<dbReference type="SUPFAM" id="SSF52058">
    <property type="entry name" value="L domain-like"/>
    <property type="match status" value="1"/>
</dbReference>
<evidence type="ECO:0000313" key="6">
    <source>
        <dbReference type="EMBL" id="CAL7947506.1"/>
    </source>
</evidence>
<dbReference type="PROSITE" id="PS51450">
    <property type="entry name" value="LRR"/>
    <property type="match status" value="1"/>
</dbReference>
<keyword evidence="2 5" id="KW-0732">Signal</keyword>
<dbReference type="PANTHER" id="PTHR24369:SF210">
    <property type="entry name" value="CHAOPTIN-RELATED"/>
    <property type="match status" value="1"/>
</dbReference>
<dbReference type="InterPro" id="IPR003591">
    <property type="entry name" value="Leu-rich_rpt_typical-subtyp"/>
</dbReference>
<dbReference type="Pfam" id="PF13855">
    <property type="entry name" value="LRR_8"/>
    <property type="match status" value="2"/>
</dbReference>
<evidence type="ECO:0000256" key="5">
    <source>
        <dbReference type="SAM" id="SignalP"/>
    </source>
</evidence>
<dbReference type="SMART" id="SM00369">
    <property type="entry name" value="LRR_TYP"/>
    <property type="match status" value="3"/>
</dbReference>
<keyword evidence="4" id="KW-0472">Membrane</keyword>